<dbReference type="Proteomes" id="UP000078550">
    <property type="component" value="Unassembled WGS sequence"/>
</dbReference>
<reference evidence="3" key="1">
    <citation type="submission" date="2016-05" db="EMBL/GenBank/DDBJ databases">
        <authorList>
            <person name="Lavstsen T."/>
            <person name="Jespersen J.S."/>
        </authorList>
    </citation>
    <scope>NUCLEOTIDE SEQUENCE [LARGE SCALE GENOMIC DNA]</scope>
</reference>
<evidence type="ECO:0000313" key="2">
    <source>
        <dbReference type="EMBL" id="SBT42977.1"/>
    </source>
</evidence>
<dbReference type="GO" id="GO:0012506">
    <property type="term" value="C:vesicle membrane"/>
    <property type="evidence" value="ECO:0007669"/>
    <property type="project" value="TreeGrafter"/>
</dbReference>
<reference evidence="4 5" key="2">
    <citation type="submission" date="2016-05" db="EMBL/GenBank/DDBJ databases">
        <authorList>
            <person name="Naeem Raeece"/>
        </authorList>
    </citation>
    <scope>NUCLEOTIDE SEQUENCE [LARGE SCALE GENOMIC DNA]</scope>
</reference>
<evidence type="ECO:0000313" key="5">
    <source>
        <dbReference type="Proteomes" id="UP000078555"/>
    </source>
</evidence>
<dbReference type="Gene3D" id="1.20.58.2190">
    <property type="match status" value="1"/>
</dbReference>
<evidence type="ECO:0000313" key="3">
    <source>
        <dbReference type="EMBL" id="SBT46825.1"/>
    </source>
</evidence>
<feature type="domain" description="PUB" evidence="1">
    <location>
        <begin position="270"/>
        <end position="341"/>
    </location>
</feature>
<dbReference type="Proteomes" id="UP000078555">
    <property type="component" value="Unassembled WGS sequence"/>
</dbReference>
<evidence type="ECO:0000259" key="1">
    <source>
        <dbReference type="Pfam" id="PF09409"/>
    </source>
</evidence>
<dbReference type="InterPro" id="IPR018997">
    <property type="entry name" value="PUB_domain"/>
</dbReference>
<gene>
    <name evidence="3" type="ORF">POVWA1_054510</name>
    <name evidence="2" type="ORF">POVWA2_045110</name>
</gene>
<dbReference type="GO" id="GO:0006886">
    <property type="term" value="P:intracellular protein transport"/>
    <property type="evidence" value="ECO:0007669"/>
    <property type="project" value="TreeGrafter"/>
</dbReference>
<dbReference type="GO" id="GO:0005737">
    <property type="term" value="C:cytoplasm"/>
    <property type="evidence" value="ECO:0007669"/>
    <property type="project" value="TreeGrafter"/>
</dbReference>
<name>A0A1A8ZSF9_PLAOA</name>
<keyword evidence="5" id="KW-1185">Reference proteome</keyword>
<dbReference type="Pfam" id="PF09409">
    <property type="entry name" value="PUB"/>
    <property type="match status" value="1"/>
</dbReference>
<dbReference type="InterPro" id="IPR036339">
    <property type="entry name" value="PUB-like_dom_sf"/>
</dbReference>
<dbReference type="AlphaFoldDB" id="A0A1A8ZSF9"/>
<accession>A0A1A8ZSF9</accession>
<protein>
    <recommendedName>
        <fullName evidence="1">PUB domain-containing protein</fullName>
    </recommendedName>
</protein>
<dbReference type="GO" id="GO:0005634">
    <property type="term" value="C:nucleus"/>
    <property type="evidence" value="ECO:0007669"/>
    <property type="project" value="TreeGrafter"/>
</dbReference>
<evidence type="ECO:0000313" key="4">
    <source>
        <dbReference type="Proteomes" id="UP000078550"/>
    </source>
</evidence>
<dbReference type="EMBL" id="FLRE01000165">
    <property type="protein sequence ID" value="SBT42977.1"/>
    <property type="molecule type" value="Genomic_DNA"/>
</dbReference>
<dbReference type="EMBL" id="FLRD01000142">
    <property type="protein sequence ID" value="SBT46825.1"/>
    <property type="molecule type" value="Genomic_DNA"/>
</dbReference>
<dbReference type="PANTHER" id="PTHR46467">
    <property type="entry name" value="TETHER CONTAINING UBX DOMAIN FOR GLUT4"/>
    <property type="match status" value="1"/>
</dbReference>
<sequence length="597" mass="68481">MDEENEVVKLILRVGKKINKSAKQLEPFIKTIVEDNWLDSMDSLRKLSDDEWNILKLPIRLLDEIKSELRICKEDEKKKIENSDLSEHNILGKGKNNKKGTLTVEEKENERENVCLNKKMKKDISNEDVNGHMGSINNRKNDNNDGLLSNIIYSSTGGKTNTSYIDNDTISKDNIHSGFDTHDKEKTSDVTQLRNHGFPTNSIIKCYKEKLENFIKNNIKDIQKEDIFYMSYYNEKDKYICGSYSEEKTRTINSINETEKLKNIDISDLKYIIPILCKIVKNILINPNLINTRILKSTNDIMKNKILKYNETKNFLLSIGFVQIHTFYVMERVDTLLLLCIYESLQNIAKDSIKIGSPPKAAFDPFKSSILSVDTLKKGKLKIDEPVDKLLKQKMEHVEKLMNQRIDLNPKIYAPQENATANASEGGNKNVSALGKGSGSLFDSDKEDEEAEDLAYLIPNIKNLYKEQTFKSKTKLELEKISTRKIYSKAVLKILFPDSYVLEMSFSAGTFIKEVNESIKQVCLDEKGKFLSESVTSREWYIYETPGISKFDPHKKLSDYNLIPSALLRFKVDDKDNSAFDGSFLSEEAIAKYSFKL</sequence>
<proteinExistence type="predicted"/>
<organism evidence="3 5">
    <name type="scientific">Plasmodium ovale wallikeri</name>
    <dbReference type="NCBI Taxonomy" id="864142"/>
    <lineage>
        <taxon>Eukaryota</taxon>
        <taxon>Sar</taxon>
        <taxon>Alveolata</taxon>
        <taxon>Apicomplexa</taxon>
        <taxon>Aconoidasida</taxon>
        <taxon>Haemosporida</taxon>
        <taxon>Plasmodiidae</taxon>
        <taxon>Plasmodium</taxon>
        <taxon>Plasmodium (Plasmodium)</taxon>
    </lineage>
</organism>
<dbReference type="CDD" id="cd09212">
    <property type="entry name" value="PUB"/>
    <property type="match status" value="1"/>
</dbReference>
<dbReference type="PANTHER" id="PTHR46467:SF1">
    <property type="entry name" value="TETHER CONTAINING UBX DOMAIN FOR GLUT4"/>
    <property type="match status" value="1"/>
</dbReference>
<dbReference type="SUPFAM" id="SSF143503">
    <property type="entry name" value="PUG domain-like"/>
    <property type="match status" value="1"/>
</dbReference>